<keyword evidence="8" id="KW-0470">Melanin biosynthesis</keyword>
<dbReference type="InterPro" id="IPR002227">
    <property type="entry name" value="Tyrosinase_Cu-bd"/>
</dbReference>
<protein>
    <recommendedName>
        <fullName evidence="3">tyrosinase</fullName>
        <ecNumber evidence="3">1.14.18.1</ecNumber>
    </recommendedName>
</protein>
<dbReference type="PRINTS" id="PR00092">
    <property type="entry name" value="TYROSINASE"/>
</dbReference>
<name>A0A6A6VLY7_9PLEO</name>
<evidence type="ECO:0000256" key="3">
    <source>
        <dbReference type="ARBA" id="ARBA00011906"/>
    </source>
</evidence>
<keyword evidence="4" id="KW-0479">Metal-binding</keyword>
<sequence>MRKLVLLLGAILPRTILCTPIGGPIEYKADPILITGVLSRTPEGYVPTRREFRDLQVNFTDTWNLYLLGLRSFQLVNQTDPLSYYEIAGIHGKPWKEWQGAKGEREGGYCPHNNNLFFGWHRPYLALYEQELYKHVQTIASQFPSHLHDRYTTAAHDFRIPYWDWGLGDAAGELPELFVSPTVDVIGTSGEPETIPNPLYRYDFNPLMPGDFSGKWTQYTHTLRWPSTYGPDAVSRDQKFIENYSRLRNAYRDKLAQGFSRTNISMNSFSKTYIEDPHGWLHYAIGGGDGDDKAPKEAWGHMWPSEYSGFEPVFWLVHANVDRLFTLFTTLHPSTRITPQATNTSNMWIAPGSTLDATTPLLPFWRTDTEFWTTEMVYDETVLGYAYPESQYWLYSTKEEWRESVRKRVGELYYERTREMLDPVRKDGKVGALAGVLDQGGGYKEWDLRVSGSRRTGSGGGVLGVEIAGREVGMWTGLGGGGNREDVGGSGGLVEMQGMVPLTAALLEEVQAGRLRSLEKGDVVRFLRGRLGWKWVAGGSGSEVMQGLVIDIVSTRARIPEDRGMLVEYEEDWEVHEVISGMGGGFV</sequence>
<dbReference type="PANTHER" id="PTHR11474:SF76">
    <property type="entry name" value="SHKT DOMAIN-CONTAINING PROTEIN"/>
    <property type="match status" value="1"/>
</dbReference>
<comment type="similarity">
    <text evidence="2">Belongs to the tyrosinase family.</text>
</comment>
<evidence type="ECO:0000256" key="5">
    <source>
        <dbReference type="ARBA" id="ARBA00023002"/>
    </source>
</evidence>
<dbReference type="AlphaFoldDB" id="A0A6A6VLY7"/>
<dbReference type="EC" id="1.14.18.1" evidence="3"/>
<evidence type="ECO:0000259" key="12">
    <source>
        <dbReference type="PROSITE" id="PS00497"/>
    </source>
</evidence>
<evidence type="ECO:0000256" key="11">
    <source>
        <dbReference type="SAM" id="SignalP"/>
    </source>
</evidence>
<reference evidence="13" key="1">
    <citation type="journal article" date="2020" name="Stud. Mycol.">
        <title>101 Dothideomycetes genomes: a test case for predicting lifestyles and emergence of pathogens.</title>
        <authorList>
            <person name="Haridas S."/>
            <person name="Albert R."/>
            <person name="Binder M."/>
            <person name="Bloem J."/>
            <person name="Labutti K."/>
            <person name="Salamov A."/>
            <person name="Andreopoulos B."/>
            <person name="Baker S."/>
            <person name="Barry K."/>
            <person name="Bills G."/>
            <person name="Bluhm B."/>
            <person name="Cannon C."/>
            <person name="Castanera R."/>
            <person name="Culley D."/>
            <person name="Daum C."/>
            <person name="Ezra D."/>
            <person name="Gonzalez J."/>
            <person name="Henrissat B."/>
            <person name="Kuo A."/>
            <person name="Liang C."/>
            <person name="Lipzen A."/>
            <person name="Lutzoni F."/>
            <person name="Magnuson J."/>
            <person name="Mondo S."/>
            <person name="Nolan M."/>
            <person name="Ohm R."/>
            <person name="Pangilinan J."/>
            <person name="Park H.-J."/>
            <person name="Ramirez L."/>
            <person name="Alfaro M."/>
            <person name="Sun H."/>
            <person name="Tritt A."/>
            <person name="Yoshinaga Y."/>
            <person name="Zwiers L.-H."/>
            <person name="Turgeon B."/>
            <person name="Goodwin S."/>
            <person name="Spatafora J."/>
            <person name="Crous P."/>
            <person name="Grigoriev I."/>
        </authorList>
    </citation>
    <scope>NUCLEOTIDE SEQUENCE</scope>
    <source>
        <strain evidence="13">CBS 119925</strain>
    </source>
</reference>
<dbReference type="PANTHER" id="PTHR11474">
    <property type="entry name" value="TYROSINASE FAMILY MEMBER"/>
    <property type="match status" value="1"/>
</dbReference>
<gene>
    <name evidence="13" type="ORF">M011DRAFT_474086</name>
</gene>
<evidence type="ECO:0000313" key="13">
    <source>
        <dbReference type="EMBL" id="KAF2750570.1"/>
    </source>
</evidence>
<accession>A0A6A6VLY7</accession>
<feature type="signal peptide" evidence="11">
    <location>
        <begin position="1"/>
        <end position="18"/>
    </location>
</feature>
<proteinExistence type="inferred from homology"/>
<keyword evidence="6" id="KW-0186">Copper</keyword>
<evidence type="ECO:0000256" key="7">
    <source>
        <dbReference type="ARBA" id="ARBA00023033"/>
    </source>
</evidence>
<evidence type="ECO:0000256" key="4">
    <source>
        <dbReference type="ARBA" id="ARBA00022723"/>
    </source>
</evidence>
<dbReference type="Gene3D" id="1.10.1280.10">
    <property type="entry name" value="Di-copper center containing domain from catechol oxidase"/>
    <property type="match status" value="1"/>
</dbReference>
<keyword evidence="14" id="KW-1185">Reference proteome</keyword>
<dbReference type="GO" id="GO:0046872">
    <property type="term" value="F:metal ion binding"/>
    <property type="evidence" value="ECO:0007669"/>
    <property type="project" value="UniProtKB-KW"/>
</dbReference>
<dbReference type="EMBL" id="MU006563">
    <property type="protein sequence ID" value="KAF2750570.1"/>
    <property type="molecule type" value="Genomic_DNA"/>
</dbReference>
<evidence type="ECO:0000256" key="6">
    <source>
        <dbReference type="ARBA" id="ARBA00023008"/>
    </source>
</evidence>
<feature type="chain" id="PRO_5025658223" description="tyrosinase" evidence="11">
    <location>
        <begin position="19"/>
        <end position="587"/>
    </location>
</feature>
<comment type="catalytic activity">
    <reaction evidence="10">
        <text>L-tyrosine + O2 = L-dopaquinone + H2O</text>
        <dbReference type="Rhea" id="RHEA:18117"/>
        <dbReference type="ChEBI" id="CHEBI:15377"/>
        <dbReference type="ChEBI" id="CHEBI:15379"/>
        <dbReference type="ChEBI" id="CHEBI:57924"/>
        <dbReference type="ChEBI" id="CHEBI:58315"/>
        <dbReference type="EC" id="1.14.18.1"/>
    </reaction>
</comment>
<feature type="domain" description="Tyrosinase copper-binding" evidence="12">
    <location>
        <begin position="112"/>
        <end position="129"/>
    </location>
</feature>
<evidence type="ECO:0000313" key="14">
    <source>
        <dbReference type="Proteomes" id="UP000799440"/>
    </source>
</evidence>
<evidence type="ECO:0000256" key="10">
    <source>
        <dbReference type="ARBA" id="ARBA00048881"/>
    </source>
</evidence>
<keyword evidence="11" id="KW-0732">Signal</keyword>
<keyword evidence="7" id="KW-0503">Monooxygenase</keyword>
<dbReference type="GO" id="GO:0042438">
    <property type="term" value="P:melanin biosynthetic process"/>
    <property type="evidence" value="ECO:0007669"/>
    <property type="project" value="UniProtKB-KW"/>
</dbReference>
<dbReference type="InterPro" id="IPR041640">
    <property type="entry name" value="Tyrosinase_C"/>
</dbReference>
<evidence type="ECO:0000256" key="9">
    <source>
        <dbReference type="ARBA" id="ARBA00048233"/>
    </source>
</evidence>
<dbReference type="InterPro" id="IPR050316">
    <property type="entry name" value="Tyrosinase/Hemocyanin"/>
</dbReference>
<dbReference type="Pfam" id="PF00264">
    <property type="entry name" value="Tyrosinase"/>
    <property type="match status" value="1"/>
</dbReference>
<dbReference type="InterPro" id="IPR008922">
    <property type="entry name" value="Di-copper_centre_dom_sf"/>
</dbReference>
<keyword evidence="5" id="KW-0560">Oxidoreductase</keyword>
<organism evidence="13 14">
    <name type="scientific">Sporormia fimetaria CBS 119925</name>
    <dbReference type="NCBI Taxonomy" id="1340428"/>
    <lineage>
        <taxon>Eukaryota</taxon>
        <taxon>Fungi</taxon>
        <taxon>Dikarya</taxon>
        <taxon>Ascomycota</taxon>
        <taxon>Pezizomycotina</taxon>
        <taxon>Dothideomycetes</taxon>
        <taxon>Pleosporomycetidae</taxon>
        <taxon>Pleosporales</taxon>
        <taxon>Sporormiaceae</taxon>
        <taxon>Sporormia</taxon>
    </lineage>
</organism>
<dbReference type="GO" id="GO:0004503">
    <property type="term" value="F:tyrosinase activity"/>
    <property type="evidence" value="ECO:0007669"/>
    <property type="project" value="UniProtKB-EC"/>
</dbReference>
<dbReference type="PROSITE" id="PS00497">
    <property type="entry name" value="TYROSINASE_1"/>
    <property type="match status" value="1"/>
</dbReference>
<evidence type="ECO:0000256" key="2">
    <source>
        <dbReference type="ARBA" id="ARBA00009928"/>
    </source>
</evidence>
<evidence type="ECO:0000256" key="8">
    <source>
        <dbReference type="ARBA" id="ARBA00023101"/>
    </source>
</evidence>
<dbReference type="OrthoDB" id="6132182at2759"/>
<dbReference type="Proteomes" id="UP000799440">
    <property type="component" value="Unassembled WGS sequence"/>
</dbReference>
<dbReference type="Pfam" id="PF18132">
    <property type="entry name" value="Tyrosinase_C"/>
    <property type="match status" value="1"/>
</dbReference>
<dbReference type="SUPFAM" id="SSF48056">
    <property type="entry name" value="Di-copper centre-containing domain"/>
    <property type="match status" value="1"/>
</dbReference>
<evidence type="ECO:0000256" key="1">
    <source>
        <dbReference type="ARBA" id="ARBA00001973"/>
    </source>
</evidence>
<comment type="cofactor">
    <cofactor evidence="1">
        <name>Cu(2+)</name>
        <dbReference type="ChEBI" id="CHEBI:29036"/>
    </cofactor>
</comment>
<comment type="catalytic activity">
    <reaction evidence="9">
        <text>2 L-dopa + O2 = 2 L-dopaquinone + 2 H2O</text>
        <dbReference type="Rhea" id="RHEA:34287"/>
        <dbReference type="ChEBI" id="CHEBI:15377"/>
        <dbReference type="ChEBI" id="CHEBI:15379"/>
        <dbReference type="ChEBI" id="CHEBI:57504"/>
        <dbReference type="ChEBI" id="CHEBI:57924"/>
        <dbReference type="EC" id="1.14.18.1"/>
    </reaction>
</comment>